<evidence type="ECO:0000313" key="5">
    <source>
        <dbReference type="Proteomes" id="UP000076871"/>
    </source>
</evidence>
<dbReference type="SUPFAM" id="SSF51735">
    <property type="entry name" value="NAD(P)-binding Rossmann-fold domains"/>
    <property type="match status" value="1"/>
</dbReference>
<dbReference type="GO" id="GO:0016491">
    <property type="term" value="F:oxidoreductase activity"/>
    <property type="evidence" value="ECO:0007669"/>
    <property type="project" value="UniProtKB-KW"/>
</dbReference>
<dbReference type="InterPro" id="IPR036291">
    <property type="entry name" value="NAD(P)-bd_dom_sf"/>
</dbReference>
<dbReference type="Proteomes" id="UP000076871">
    <property type="component" value="Unassembled WGS sequence"/>
</dbReference>
<dbReference type="STRING" id="1314785.A0A165B4E9"/>
<evidence type="ECO:0000313" key="4">
    <source>
        <dbReference type="EMBL" id="KZT00209.1"/>
    </source>
</evidence>
<protein>
    <submittedName>
        <fullName evidence="4">NAD(P)-binding protein</fullName>
    </submittedName>
</protein>
<dbReference type="Gene3D" id="3.40.50.720">
    <property type="entry name" value="NAD(P)-binding Rossmann-like Domain"/>
    <property type="match status" value="1"/>
</dbReference>
<keyword evidence="1" id="KW-0521">NADP</keyword>
<evidence type="ECO:0000259" key="3">
    <source>
        <dbReference type="Pfam" id="PF05368"/>
    </source>
</evidence>
<keyword evidence="5" id="KW-1185">Reference proteome</keyword>
<dbReference type="GeneID" id="63822291"/>
<evidence type="ECO:0000256" key="2">
    <source>
        <dbReference type="ARBA" id="ARBA00023002"/>
    </source>
</evidence>
<keyword evidence="2" id="KW-0560">Oxidoreductase</keyword>
<dbReference type="InParanoid" id="A0A165B4E9"/>
<dbReference type="RefSeq" id="XP_040757949.1">
    <property type="nucleotide sequence ID" value="XM_040905261.1"/>
</dbReference>
<sequence>MSTRLSRAQYTVAIVGATGNLGKEISNIFLSSYKPFFPRVIAVLRDTTKPEAKALTERGAELRQVDSANAVASFTRAFEGVDIVINAVGASPLEYNNALFEGALKSGVRVYFPSEYGSDYRINDFPGWDFTLWLAKAEHVRKARQLAQGKVKIIAVYPGLFLEGALGVFGFDTANLTYTCVGSPDKKTALTSKADVGRALAEFSLLALSPDYSARVPDDAHIAGGNASYREIRDIVQRVREELGVQPKGEIVIKSQDYETFRAKVREEEIKSPAPGPLRHIMLLIAEGKMDFSENDDELINPDESIWKWKTVEDYVREVGGRPFS</sequence>
<dbReference type="AlphaFoldDB" id="A0A165B4E9"/>
<feature type="domain" description="NmrA-like" evidence="3">
    <location>
        <begin position="11"/>
        <end position="202"/>
    </location>
</feature>
<reference evidence="4 5" key="1">
    <citation type="journal article" date="2016" name="Mol. Biol. Evol.">
        <title>Comparative Genomics of Early-Diverging Mushroom-Forming Fungi Provides Insights into the Origins of Lignocellulose Decay Capabilities.</title>
        <authorList>
            <person name="Nagy L.G."/>
            <person name="Riley R."/>
            <person name="Tritt A."/>
            <person name="Adam C."/>
            <person name="Daum C."/>
            <person name="Floudas D."/>
            <person name="Sun H."/>
            <person name="Yadav J.S."/>
            <person name="Pangilinan J."/>
            <person name="Larsson K.H."/>
            <person name="Matsuura K."/>
            <person name="Barry K."/>
            <person name="Labutti K."/>
            <person name="Kuo R."/>
            <person name="Ohm R.A."/>
            <person name="Bhattacharya S.S."/>
            <person name="Shirouzu T."/>
            <person name="Yoshinaga Y."/>
            <person name="Martin F.M."/>
            <person name="Grigoriev I.V."/>
            <person name="Hibbett D.S."/>
        </authorList>
    </citation>
    <scope>NUCLEOTIDE SEQUENCE [LARGE SCALE GENOMIC DNA]</scope>
    <source>
        <strain evidence="4 5">93-53</strain>
    </source>
</reference>
<dbReference type="InterPro" id="IPR051609">
    <property type="entry name" value="NmrA/Isoflavone_reductase-like"/>
</dbReference>
<dbReference type="EMBL" id="KV427692">
    <property type="protein sequence ID" value="KZT00209.1"/>
    <property type="molecule type" value="Genomic_DNA"/>
</dbReference>
<evidence type="ECO:0000256" key="1">
    <source>
        <dbReference type="ARBA" id="ARBA00022857"/>
    </source>
</evidence>
<dbReference type="InterPro" id="IPR008030">
    <property type="entry name" value="NmrA-like"/>
</dbReference>
<dbReference type="Pfam" id="PF05368">
    <property type="entry name" value="NmrA"/>
    <property type="match status" value="1"/>
</dbReference>
<dbReference type="PANTHER" id="PTHR47706:SF9">
    <property type="entry name" value="NMRA-LIKE DOMAIN-CONTAINING PROTEIN-RELATED"/>
    <property type="match status" value="1"/>
</dbReference>
<proteinExistence type="predicted"/>
<dbReference type="PANTHER" id="PTHR47706">
    <property type="entry name" value="NMRA-LIKE FAMILY PROTEIN"/>
    <property type="match status" value="1"/>
</dbReference>
<name>A0A165B4E9_9APHY</name>
<gene>
    <name evidence="4" type="ORF">LAESUDRAFT_666641</name>
</gene>
<organism evidence="4 5">
    <name type="scientific">Laetiporus sulphureus 93-53</name>
    <dbReference type="NCBI Taxonomy" id="1314785"/>
    <lineage>
        <taxon>Eukaryota</taxon>
        <taxon>Fungi</taxon>
        <taxon>Dikarya</taxon>
        <taxon>Basidiomycota</taxon>
        <taxon>Agaricomycotina</taxon>
        <taxon>Agaricomycetes</taxon>
        <taxon>Polyporales</taxon>
        <taxon>Laetiporus</taxon>
    </lineage>
</organism>
<accession>A0A165B4E9</accession>
<dbReference type="OrthoDB" id="5283654at2759"/>